<dbReference type="InterPro" id="IPR036890">
    <property type="entry name" value="HATPase_C_sf"/>
</dbReference>
<dbReference type="SMART" id="SM00388">
    <property type="entry name" value="HisKA"/>
    <property type="match status" value="1"/>
</dbReference>
<dbReference type="SMART" id="SM00304">
    <property type="entry name" value="HAMP"/>
    <property type="match status" value="1"/>
</dbReference>
<dbReference type="PRINTS" id="PR00344">
    <property type="entry name" value="BCTRLSENSOR"/>
</dbReference>
<dbReference type="PROSITE" id="PS50885">
    <property type="entry name" value="HAMP"/>
    <property type="match status" value="1"/>
</dbReference>
<dbReference type="EC" id="2.7.13.3" evidence="3"/>
<keyword evidence="14" id="KW-0482">Metalloprotease</keyword>
<name>A0ABT8GJL9_9MICO</name>
<dbReference type="InterPro" id="IPR050428">
    <property type="entry name" value="TCS_sensor_his_kinase"/>
</dbReference>
<keyword evidence="9" id="KW-0902">Two-component regulatory system</keyword>
<dbReference type="SUPFAM" id="SSF47384">
    <property type="entry name" value="Homodimeric domain of signal transducing histidine kinase"/>
    <property type="match status" value="1"/>
</dbReference>
<organism evidence="14 15">
    <name type="scientific">Demequina muriae</name>
    <dbReference type="NCBI Taxonomy" id="3051664"/>
    <lineage>
        <taxon>Bacteria</taxon>
        <taxon>Bacillati</taxon>
        <taxon>Actinomycetota</taxon>
        <taxon>Actinomycetes</taxon>
        <taxon>Micrococcales</taxon>
        <taxon>Demequinaceae</taxon>
        <taxon>Demequina</taxon>
    </lineage>
</organism>
<evidence type="ECO:0000256" key="11">
    <source>
        <dbReference type="SAM" id="Phobius"/>
    </source>
</evidence>
<dbReference type="InterPro" id="IPR003594">
    <property type="entry name" value="HATPase_dom"/>
</dbReference>
<dbReference type="Proteomes" id="UP001172708">
    <property type="component" value="Unassembled WGS sequence"/>
</dbReference>
<evidence type="ECO:0000313" key="14">
    <source>
        <dbReference type="EMBL" id="MDN4481619.1"/>
    </source>
</evidence>
<keyword evidence="15" id="KW-1185">Reference proteome</keyword>
<evidence type="ECO:0000256" key="9">
    <source>
        <dbReference type="ARBA" id="ARBA00023012"/>
    </source>
</evidence>
<reference evidence="14" key="1">
    <citation type="submission" date="2023-06" db="EMBL/GenBank/DDBJ databases">
        <title>Egi l300058.</title>
        <authorList>
            <person name="Gao L."/>
            <person name="Fang B.-Z."/>
            <person name="Li W.-J."/>
        </authorList>
    </citation>
    <scope>NUCLEOTIDE SEQUENCE</scope>
    <source>
        <strain evidence="14">EGI L300058</strain>
    </source>
</reference>
<keyword evidence="7 14" id="KW-0418">Kinase</keyword>
<dbReference type="Pfam" id="PF00512">
    <property type="entry name" value="HisKA"/>
    <property type="match status" value="1"/>
</dbReference>
<evidence type="ECO:0000256" key="3">
    <source>
        <dbReference type="ARBA" id="ARBA00012438"/>
    </source>
</evidence>
<evidence type="ECO:0000256" key="10">
    <source>
        <dbReference type="ARBA" id="ARBA00023136"/>
    </source>
</evidence>
<evidence type="ECO:0000259" key="13">
    <source>
        <dbReference type="PROSITE" id="PS50885"/>
    </source>
</evidence>
<dbReference type="CDD" id="cd00075">
    <property type="entry name" value="HATPase"/>
    <property type="match status" value="1"/>
</dbReference>
<dbReference type="SUPFAM" id="SSF158472">
    <property type="entry name" value="HAMP domain-like"/>
    <property type="match status" value="1"/>
</dbReference>
<dbReference type="InterPro" id="IPR004358">
    <property type="entry name" value="Sig_transdc_His_kin-like_C"/>
</dbReference>
<keyword evidence="5" id="KW-0808">Transferase</keyword>
<keyword evidence="6 11" id="KW-0812">Transmembrane</keyword>
<evidence type="ECO:0000313" key="15">
    <source>
        <dbReference type="Proteomes" id="UP001172708"/>
    </source>
</evidence>
<dbReference type="InterPro" id="IPR003660">
    <property type="entry name" value="HAMP_dom"/>
</dbReference>
<evidence type="ECO:0000256" key="4">
    <source>
        <dbReference type="ARBA" id="ARBA00022553"/>
    </source>
</evidence>
<dbReference type="EMBL" id="JAUHQA010000001">
    <property type="protein sequence ID" value="MDN4481619.1"/>
    <property type="molecule type" value="Genomic_DNA"/>
</dbReference>
<evidence type="ECO:0000256" key="6">
    <source>
        <dbReference type="ARBA" id="ARBA00022692"/>
    </source>
</evidence>
<feature type="domain" description="HAMP" evidence="13">
    <location>
        <begin position="233"/>
        <end position="285"/>
    </location>
</feature>
<dbReference type="Gene3D" id="6.10.340.10">
    <property type="match status" value="1"/>
</dbReference>
<dbReference type="InterPro" id="IPR003661">
    <property type="entry name" value="HisK_dim/P_dom"/>
</dbReference>
<dbReference type="InterPro" id="IPR005467">
    <property type="entry name" value="His_kinase_dom"/>
</dbReference>
<evidence type="ECO:0000256" key="1">
    <source>
        <dbReference type="ARBA" id="ARBA00000085"/>
    </source>
</evidence>
<evidence type="ECO:0000259" key="12">
    <source>
        <dbReference type="PROSITE" id="PS50109"/>
    </source>
</evidence>
<dbReference type="GO" id="GO:0016301">
    <property type="term" value="F:kinase activity"/>
    <property type="evidence" value="ECO:0007669"/>
    <property type="project" value="UniProtKB-KW"/>
</dbReference>
<keyword evidence="14" id="KW-0378">Hydrolase</keyword>
<feature type="domain" description="Histidine kinase" evidence="12">
    <location>
        <begin position="293"/>
        <end position="500"/>
    </location>
</feature>
<dbReference type="Gene3D" id="1.10.287.130">
    <property type="match status" value="1"/>
</dbReference>
<keyword evidence="14" id="KW-0645">Protease</keyword>
<dbReference type="GO" id="GO:0008237">
    <property type="term" value="F:metallopeptidase activity"/>
    <property type="evidence" value="ECO:0007669"/>
    <property type="project" value="UniProtKB-KW"/>
</dbReference>
<dbReference type="RefSeq" id="WP_301143325.1">
    <property type="nucleotide sequence ID" value="NZ_JAUHQA010000001.1"/>
</dbReference>
<keyword evidence="8 11" id="KW-1133">Transmembrane helix</keyword>
<dbReference type="CDD" id="cd06225">
    <property type="entry name" value="HAMP"/>
    <property type="match status" value="1"/>
</dbReference>
<evidence type="ECO:0000256" key="2">
    <source>
        <dbReference type="ARBA" id="ARBA00004236"/>
    </source>
</evidence>
<keyword evidence="10 11" id="KW-0472">Membrane</keyword>
<feature type="transmembrane region" description="Helical" evidence="11">
    <location>
        <begin position="210"/>
        <end position="232"/>
    </location>
</feature>
<comment type="subcellular location">
    <subcellularLocation>
        <location evidence="2">Cell membrane</location>
    </subcellularLocation>
</comment>
<accession>A0ABT8GJL9</accession>
<comment type="catalytic activity">
    <reaction evidence="1">
        <text>ATP + protein L-histidine = ADP + protein N-phospho-L-histidine.</text>
        <dbReference type="EC" id="2.7.13.3"/>
    </reaction>
</comment>
<dbReference type="Gene3D" id="3.30.565.10">
    <property type="entry name" value="Histidine kinase-like ATPase, C-terminal domain"/>
    <property type="match status" value="1"/>
</dbReference>
<comment type="caution">
    <text evidence="14">The sequence shown here is derived from an EMBL/GenBank/DDBJ whole genome shotgun (WGS) entry which is preliminary data.</text>
</comment>
<dbReference type="PANTHER" id="PTHR45436">
    <property type="entry name" value="SENSOR HISTIDINE KINASE YKOH"/>
    <property type="match status" value="1"/>
</dbReference>
<gene>
    <name evidence="14" type="ORF">QQX02_11870</name>
</gene>
<dbReference type="SUPFAM" id="SSF55874">
    <property type="entry name" value="ATPase domain of HSP90 chaperone/DNA topoisomerase II/histidine kinase"/>
    <property type="match status" value="1"/>
</dbReference>
<evidence type="ECO:0000256" key="8">
    <source>
        <dbReference type="ARBA" id="ARBA00022989"/>
    </source>
</evidence>
<dbReference type="Pfam" id="PF02518">
    <property type="entry name" value="HATPase_c"/>
    <property type="match status" value="1"/>
</dbReference>
<dbReference type="SMART" id="SM00387">
    <property type="entry name" value="HATPase_c"/>
    <property type="match status" value="1"/>
</dbReference>
<sequence length="506" mass="53535">MTDSVQDDPPAAPARRRWRLRLPHLTVRSAILLAVLGLTALALFTAGYTASALQDARVDARIDADLSASAEEFRVLATVGVDPRTGEPFASPEELVRTAMERVIPARNEGVLGIVGGEVAYTTRGADIALEDDPELVDKLGPLVIGDTATYTTITTDIARYRLAAVPVRTTADGALAEEPDDAVPAHDSVAALVLGYDVDAEHAAFNEVFVTYALVAASSLAVVTAVGWAIAGRLLAPVRVLASTATRIGRGDVSERIPVTGTDDMAQMTASVNEMLDRIEAAFDSQRQLVGDVRHELRTPLTIVRGHLELMDPDDPDDAREVRALALDEVDRMNRVVGDLTTLATIDRPDFVTLGEVGIGPLTDDILDKVVMLGDRDWSVEARGDATVRGDRERLTQAWLQLAANAVKFSPAGSAICLGSASTPEGAKLWVRDEGVGIAAEDQERIFERFVRAGDGSTDGSGLGLAIVKAIAEGHGGTVQCVSAPGEGSTFTIVLPPSPEPEVTA</sequence>
<dbReference type="PROSITE" id="PS50109">
    <property type="entry name" value="HIS_KIN"/>
    <property type="match status" value="1"/>
</dbReference>
<proteinExistence type="predicted"/>
<evidence type="ECO:0000256" key="7">
    <source>
        <dbReference type="ARBA" id="ARBA00022777"/>
    </source>
</evidence>
<evidence type="ECO:0000256" key="5">
    <source>
        <dbReference type="ARBA" id="ARBA00022679"/>
    </source>
</evidence>
<dbReference type="Pfam" id="PF00672">
    <property type="entry name" value="HAMP"/>
    <property type="match status" value="1"/>
</dbReference>
<protein>
    <recommendedName>
        <fullName evidence="3">histidine kinase</fullName>
        <ecNumber evidence="3">2.7.13.3</ecNumber>
    </recommendedName>
</protein>
<keyword evidence="4" id="KW-0597">Phosphoprotein</keyword>
<dbReference type="CDD" id="cd00082">
    <property type="entry name" value="HisKA"/>
    <property type="match status" value="1"/>
</dbReference>
<dbReference type="InterPro" id="IPR036097">
    <property type="entry name" value="HisK_dim/P_sf"/>
</dbReference>
<feature type="transmembrane region" description="Helical" evidence="11">
    <location>
        <begin position="25"/>
        <end position="48"/>
    </location>
</feature>
<dbReference type="PANTHER" id="PTHR45436:SF5">
    <property type="entry name" value="SENSOR HISTIDINE KINASE TRCS"/>
    <property type="match status" value="1"/>
</dbReference>